<proteinExistence type="predicted"/>
<accession>A0ACB7GUS2</accession>
<gene>
    <name evidence="1" type="ORF">MANES_11G100750v8</name>
</gene>
<organism evidence="1 2">
    <name type="scientific">Manihot esculenta</name>
    <name type="common">Cassava</name>
    <name type="synonym">Jatropha manihot</name>
    <dbReference type="NCBI Taxonomy" id="3983"/>
    <lineage>
        <taxon>Eukaryota</taxon>
        <taxon>Viridiplantae</taxon>
        <taxon>Streptophyta</taxon>
        <taxon>Embryophyta</taxon>
        <taxon>Tracheophyta</taxon>
        <taxon>Spermatophyta</taxon>
        <taxon>Magnoliopsida</taxon>
        <taxon>eudicotyledons</taxon>
        <taxon>Gunneridae</taxon>
        <taxon>Pentapetalae</taxon>
        <taxon>rosids</taxon>
        <taxon>fabids</taxon>
        <taxon>Malpighiales</taxon>
        <taxon>Euphorbiaceae</taxon>
        <taxon>Crotonoideae</taxon>
        <taxon>Manihoteae</taxon>
        <taxon>Manihot</taxon>
    </lineage>
</organism>
<dbReference type="Proteomes" id="UP000091857">
    <property type="component" value="Chromosome 11"/>
</dbReference>
<sequence>MEKENQSTGKRSNLKPSSAQKIFGADMLQIHGDDASCVIGSIIEKGISENPQNKPLTPTPPPKVTVLPFPVARHRSHGPHWGPMRSTNVTEDDEDGEDEDDNDSTEVDFISGYANPVQRRQKKGLDLRHWRDLIPSDNLLDSNKAEGNRPKLNRTVKQKKDGEVVDNMDKKNKSSDPSLVGNTSMEVDAYQDSSSFVPPTTKGVKSSDIDAGADMEIDDLHQLNVQDNNRKASSSFSRSESRSMESIPNNGIAKGKLENMEKMDPAFVDMVTKRGQKTSTMVSSSSLSNFGKEEGSMSLESEIDVENRARLKKMSPEEIAEAQTEIMEKMDAALINLLKKRGQDKLKLQNLSRSDKRTGAELGNTSESQTSKRSNVSSHVTSDSCETRTINTSTDTKNRPENGLVQDLGPSDGNLWNRWSERVEAVRRLRFSLEGSVISGELETGDISIDNVESALNVTERDFLRTEGDPGAVGYTIKEAVQLTRSVIPGQRGLALHLLSSVLDKAIHNIQHNQVGCTVKNANLVDKLIDWEAIWAYALGPEPELVLSLRMCLDDNHSSVILACARVIQCILCCDLNENFFDIFEKIAVHEKDIFIGPVFRSKPEINAGFLHGGFWKYNAKPSNILTFTEDVIDDETEGKHTIQDDIVVAGQDFAAGLVRMGILPRLQCLLEADPNTALEECIISILVAIARHSPTCAEAIMNCQGLVHTVVHKFTMGYAKESHASKIKSVCLLKALARSDKKNCLKFLKNGSFQAIIQHLFQCTSSLDQWLKSGKENCKLLSALMVEQLRFWRVCIDYGLCISYFSDIFPALCLWLHPPTFNKLQENNVVNEFLSISREAYLVLEALARKLPRFYSNKHLNNRISDCAGNEQETWSWSFVTPIVDLALKWIASKDDPYVSKYFEREKGFQRRFVSPDSSDVSLLWVFSAVMHMLSTLLEKVNPEETMGPQGSIKSVPWLPEFVPKVGLEIIKNQFLSVNGAELPDDIDEGGTFIEELCRFRQQSKSESSVASVCCLHGLLRVITSIDKLISLAKGDIRNPPSQGFNLSREGKILEDGLLKWSLVEWNGVLNVFMKLVGSEWHFVQSIEIFSRGGPAPGVGLGWGASGGGFWSVTVLMAQTDARLLIYVLERIQMASSIESPTDEEMVAAMHRVNSVLGACLTFGPKDRVVMERAFDILLQVPTLRYLGFCVQRFLQSNTRMKEFRWEYKEEDYFLFSEMLASHFKNRWLSVKTKLKAKDENNSSVHTNLKRGKVYLETIHEDLDTSNMSMTSQAQYCNSLMVEWAHQRLPLPMHWFLSPISTISYDKHAGLQNSSSVPNLIKESSDIIEVAKGGLFFLLAMEAMSTFLSADVHSPICSVPLVWKFHSLSVILLVGMDVLDDDKSKDVYETLQDIYGHLLNEARFNKSNKHSVDENVKLLLESEKKHSLDFLRFQSEIHENYSTFLEALVEQFAAVSYGDLVFGRQVSVYLHRCTEAAVRLSAWNALSNARVLEILPPLKECIAEAEGYLEPIEDNEGILEAYMKSWISGALDRSAARGSMAFTLVLHHLSSFIFHVHSHDNISLRNKLVKSLLRDYSQKQKHEGMMLDIIQYCKPNPHLPEDSSSQQSINIDKRFEVLSEACDRNSSLLAEVEKLRSAFVKKFNSVK</sequence>
<evidence type="ECO:0000313" key="1">
    <source>
        <dbReference type="EMBL" id="KAG8644113.1"/>
    </source>
</evidence>
<name>A0ACB7GUS2_MANES</name>
<keyword evidence="2" id="KW-1185">Reference proteome</keyword>
<evidence type="ECO:0000313" key="2">
    <source>
        <dbReference type="Proteomes" id="UP000091857"/>
    </source>
</evidence>
<dbReference type="EMBL" id="CM004397">
    <property type="protein sequence ID" value="KAG8644113.1"/>
    <property type="molecule type" value="Genomic_DNA"/>
</dbReference>
<protein>
    <submittedName>
        <fullName evidence="1">Uncharacterized protein</fullName>
    </submittedName>
</protein>
<reference evidence="2" key="1">
    <citation type="journal article" date="2016" name="Nat. Biotechnol.">
        <title>Sequencing wild and cultivated cassava and related species reveals extensive interspecific hybridization and genetic diversity.</title>
        <authorList>
            <person name="Bredeson J.V."/>
            <person name="Lyons J.B."/>
            <person name="Prochnik S.E."/>
            <person name="Wu G.A."/>
            <person name="Ha C.M."/>
            <person name="Edsinger-Gonzales E."/>
            <person name="Grimwood J."/>
            <person name="Schmutz J."/>
            <person name="Rabbi I.Y."/>
            <person name="Egesi C."/>
            <person name="Nauluvula P."/>
            <person name="Lebot V."/>
            <person name="Ndunguru J."/>
            <person name="Mkamilo G."/>
            <person name="Bart R.S."/>
            <person name="Setter T.L."/>
            <person name="Gleadow R.M."/>
            <person name="Kulakow P."/>
            <person name="Ferguson M.E."/>
            <person name="Rounsley S."/>
            <person name="Rokhsar D.S."/>
        </authorList>
    </citation>
    <scope>NUCLEOTIDE SEQUENCE [LARGE SCALE GENOMIC DNA]</scope>
    <source>
        <strain evidence="2">cv. AM560-2</strain>
    </source>
</reference>
<comment type="caution">
    <text evidence="1">The sequence shown here is derived from an EMBL/GenBank/DDBJ whole genome shotgun (WGS) entry which is preliminary data.</text>
</comment>